<evidence type="ECO:0000256" key="2">
    <source>
        <dbReference type="SAM" id="SignalP"/>
    </source>
</evidence>
<keyword evidence="4" id="KW-1185">Reference proteome</keyword>
<dbReference type="EMBL" id="JARAKH010000010">
    <property type="protein sequence ID" value="KAK8400247.1"/>
    <property type="molecule type" value="Genomic_DNA"/>
</dbReference>
<evidence type="ECO:0000256" key="1">
    <source>
        <dbReference type="SAM" id="MobiDB-lite"/>
    </source>
</evidence>
<protein>
    <submittedName>
        <fullName evidence="3">Uncharacterized protein</fullName>
    </submittedName>
</protein>
<keyword evidence="2" id="KW-0732">Signal</keyword>
<feature type="signal peptide" evidence="2">
    <location>
        <begin position="1"/>
        <end position="29"/>
    </location>
</feature>
<dbReference type="AlphaFoldDB" id="A0AAW0UPY1"/>
<organism evidence="3 4">
    <name type="scientific">Scylla paramamosain</name>
    <name type="common">Mud crab</name>
    <dbReference type="NCBI Taxonomy" id="85552"/>
    <lineage>
        <taxon>Eukaryota</taxon>
        <taxon>Metazoa</taxon>
        <taxon>Ecdysozoa</taxon>
        <taxon>Arthropoda</taxon>
        <taxon>Crustacea</taxon>
        <taxon>Multicrustacea</taxon>
        <taxon>Malacostraca</taxon>
        <taxon>Eumalacostraca</taxon>
        <taxon>Eucarida</taxon>
        <taxon>Decapoda</taxon>
        <taxon>Pleocyemata</taxon>
        <taxon>Brachyura</taxon>
        <taxon>Eubrachyura</taxon>
        <taxon>Portunoidea</taxon>
        <taxon>Portunidae</taxon>
        <taxon>Portuninae</taxon>
        <taxon>Scylla</taxon>
    </lineage>
</organism>
<reference evidence="3 4" key="1">
    <citation type="submission" date="2023-03" db="EMBL/GenBank/DDBJ databases">
        <title>High-quality genome of Scylla paramamosain provides insights in environmental adaptation.</title>
        <authorList>
            <person name="Zhang L."/>
        </authorList>
    </citation>
    <scope>NUCLEOTIDE SEQUENCE [LARGE SCALE GENOMIC DNA]</scope>
    <source>
        <strain evidence="3">LZ_2023a</strain>
        <tissue evidence="3">Muscle</tissue>
    </source>
</reference>
<evidence type="ECO:0000313" key="3">
    <source>
        <dbReference type="EMBL" id="KAK8400247.1"/>
    </source>
</evidence>
<proteinExistence type="predicted"/>
<dbReference type="Proteomes" id="UP001487740">
    <property type="component" value="Unassembled WGS sequence"/>
</dbReference>
<sequence length="115" mass="12795">MAIHIAAASRAMVARLALVLRVTSRSSHSQEPHEHPTGISQASVAPLASKISSQCPYEKMMEAHRAIISENPTTMVPPHHVDEIADHLLCHQIQDRPSDKELLHIYRGWVLTVTH</sequence>
<comment type="caution">
    <text evidence="3">The sequence shown here is derived from an EMBL/GenBank/DDBJ whole genome shotgun (WGS) entry which is preliminary data.</text>
</comment>
<feature type="chain" id="PRO_5043452268" evidence="2">
    <location>
        <begin position="30"/>
        <end position="115"/>
    </location>
</feature>
<accession>A0AAW0UPY1</accession>
<evidence type="ECO:0000313" key="4">
    <source>
        <dbReference type="Proteomes" id="UP001487740"/>
    </source>
</evidence>
<gene>
    <name evidence="3" type="ORF">O3P69_003153</name>
</gene>
<feature type="region of interest" description="Disordered" evidence="1">
    <location>
        <begin position="25"/>
        <end position="44"/>
    </location>
</feature>
<name>A0AAW0UPY1_SCYPA</name>